<name>A0A916WIL3_9MICO</name>
<dbReference type="PANTHER" id="PTHR43877">
    <property type="entry name" value="AMINOALKYLPHOSPHONATE N-ACETYLTRANSFERASE-RELATED-RELATED"/>
    <property type="match status" value="1"/>
</dbReference>
<accession>A0A916WIL3</accession>
<evidence type="ECO:0000256" key="2">
    <source>
        <dbReference type="ARBA" id="ARBA00023315"/>
    </source>
</evidence>
<reference evidence="4" key="1">
    <citation type="journal article" date="2014" name="Int. J. Syst. Evol. Microbiol.">
        <title>Complete genome sequence of Corynebacterium casei LMG S-19264T (=DSM 44701T), isolated from a smear-ripened cheese.</title>
        <authorList>
            <consortium name="US DOE Joint Genome Institute (JGI-PGF)"/>
            <person name="Walter F."/>
            <person name="Albersmeier A."/>
            <person name="Kalinowski J."/>
            <person name="Ruckert C."/>
        </authorList>
    </citation>
    <scope>NUCLEOTIDE SEQUENCE</scope>
    <source>
        <strain evidence="4">CGMCC 1.12813</strain>
    </source>
</reference>
<dbReference type="GO" id="GO:0016747">
    <property type="term" value="F:acyltransferase activity, transferring groups other than amino-acyl groups"/>
    <property type="evidence" value="ECO:0007669"/>
    <property type="project" value="InterPro"/>
</dbReference>
<organism evidence="4 5">
    <name type="scientific">Conyzicola nivalis</name>
    <dbReference type="NCBI Taxonomy" id="1477021"/>
    <lineage>
        <taxon>Bacteria</taxon>
        <taxon>Bacillati</taxon>
        <taxon>Actinomycetota</taxon>
        <taxon>Actinomycetes</taxon>
        <taxon>Micrococcales</taxon>
        <taxon>Microbacteriaceae</taxon>
        <taxon>Conyzicola</taxon>
    </lineage>
</organism>
<gene>
    <name evidence="4" type="ORF">GCM10010979_14710</name>
</gene>
<dbReference type="CDD" id="cd04301">
    <property type="entry name" value="NAT_SF"/>
    <property type="match status" value="1"/>
</dbReference>
<reference evidence="4" key="2">
    <citation type="submission" date="2020-09" db="EMBL/GenBank/DDBJ databases">
        <authorList>
            <person name="Sun Q."/>
            <person name="Zhou Y."/>
        </authorList>
    </citation>
    <scope>NUCLEOTIDE SEQUENCE</scope>
    <source>
        <strain evidence="4">CGMCC 1.12813</strain>
    </source>
</reference>
<keyword evidence="2" id="KW-0012">Acyltransferase</keyword>
<keyword evidence="1" id="KW-0808">Transferase</keyword>
<dbReference type="Gene3D" id="3.40.630.30">
    <property type="match status" value="1"/>
</dbReference>
<dbReference type="Proteomes" id="UP000606922">
    <property type="component" value="Unassembled WGS sequence"/>
</dbReference>
<evidence type="ECO:0000313" key="4">
    <source>
        <dbReference type="EMBL" id="GGB01222.1"/>
    </source>
</evidence>
<proteinExistence type="predicted"/>
<keyword evidence="5" id="KW-1185">Reference proteome</keyword>
<evidence type="ECO:0000259" key="3">
    <source>
        <dbReference type="PROSITE" id="PS51186"/>
    </source>
</evidence>
<comment type="caution">
    <text evidence="4">The sequence shown here is derived from an EMBL/GenBank/DDBJ whole genome shotgun (WGS) entry which is preliminary data.</text>
</comment>
<dbReference type="Pfam" id="PF00583">
    <property type="entry name" value="Acetyltransf_1"/>
    <property type="match status" value="1"/>
</dbReference>
<evidence type="ECO:0000313" key="5">
    <source>
        <dbReference type="Proteomes" id="UP000606922"/>
    </source>
</evidence>
<dbReference type="InterPro" id="IPR000182">
    <property type="entry name" value="GNAT_dom"/>
</dbReference>
<dbReference type="SUPFAM" id="SSF55729">
    <property type="entry name" value="Acyl-CoA N-acyltransferases (Nat)"/>
    <property type="match status" value="2"/>
</dbReference>
<feature type="domain" description="N-acetyltransferase" evidence="3">
    <location>
        <begin position="28"/>
        <end position="182"/>
    </location>
</feature>
<sequence>MTPTFTVEELVVPQTIDSPDAADFVETIELRNLVEALAYGTHELEMTAVETLPFWLDPENSPRRLFGVRIDGRLVGRGFYETNVGKEGSDAVAWGAVEVLPDFRGRGIGTAIAEFIERVARDEGRDRLLVYVASPDGPGERLDAATGFGSVPRDNGEVRFLLGRGYRLEQIERASRLPLPLDDGELRAAFAGASAASGADYSVHYWTGATPERWLDDLALLYTRMSTDAPSAGLEEPEDVWTATRVSADDERQAASPRTSLTAAVEHVPTGRLVGFTVLSLPSDTARSVGQYDTLVLREHRGHRLGMLLKVANLAALHQHHPGYPSVITFNAEENRHMLQVNEDLGFVPIGYEGAWRKRLS</sequence>
<dbReference type="PROSITE" id="PS51186">
    <property type="entry name" value="GNAT"/>
    <property type="match status" value="1"/>
</dbReference>
<dbReference type="InterPro" id="IPR050832">
    <property type="entry name" value="Bact_Acetyltransf"/>
</dbReference>
<evidence type="ECO:0000256" key="1">
    <source>
        <dbReference type="ARBA" id="ARBA00022679"/>
    </source>
</evidence>
<dbReference type="InterPro" id="IPR016181">
    <property type="entry name" value="Acyl_CoA_acyltransferase"/>
</dbReference>
<dbReference type="EMBL" id="BMGB01000001">
    <property type="protein sequence ID" value="GGB01222.1"/>
    <property type="molecule type" value="Genomic_DNA"/>
</dbReference>
<dbReference type="AlphaFoldDB" id="A0A916WIL3"/>
<protein>
    <submittedName>
        <fullName evidence="4">GNAT family N-acetyltransferase</fullName>
    </submittedName>
</protein>
<dbReference type="RefSeq" id="WP_188509999.1">
    <property type="nucleotide sequence ID" value="NZ_BMGB01000001.1"/>
</dbReference>